<feature type="domain" description="RabBD" evidence="15">
    <location>
        <begin position="23"/>
        <end position="163"/>
    </location>
</feature>
<evidence type="ECO:0000256" key="9">
    <source>
        <dbReference type="PROSITE-ProRule" id="PRU00091"/>
    </source>
</evidence>
<feature type="compositionally biased region" description="Basic and acidic residues" evidence="11">
    <location>
        <begin position="346"/>
        <end position="355"/>
    </location>
</feature>
<dbReference type="GO" id="GO:2000300">
    <property type="term" value="P:regulation of synaptic vesicle exocytosis"/>
    <property type="evidence" value="ECO:0007669"/>
    <property type="project" value="TreeGrafter"/>
</dbReference>
<feature type="compositionally biased region" description="Basic and acidic residues" evidence="11">
    <location>
        <begin position="1040"/>
        <end position="1049"/>
    </location>
</feature>
<keyword evidence="10" id="KW-0175">Coiled coil</keyword>
<dbReference type="GO" id="GO:0044325">
    <property type="term" value="F:transmembrane transporter binding"/>
    <property type="evidence" value="ECO:0007669"/>
    <property type="project" value="TreeGrafter"/>
</dbReference>
<dbReference type="Proteomes" id="UP000314980">
    <property type="component" value="Unassembled WGS sequence"/>
</dbReference>
<sequence length="1418" mass="156704">MSASVGPQGGPRPPTVPPSMPDLPDLSHLTEEERKIIMAVMARQKEEEEKEQAMLKTLHQQFESYKQEVRRIGAETRRQQTQQKDDAPTCGICRKTKFADGCGHLCSYCQTKFCARCGGRVSLRSNNEDKVCLIVKDRVMWVCNLCRKQQEILTKSGEWFSGSGMRPGSLGTSLNDPATGGEAQRDRKLLRSRSQAPPSSTNAGPNGTQPPAGITPAKGADTMPGSRSQSEPPREKKRPVSLHEQNGKGGMGRGSGRRPAGKLPAQSSLDERVVSGDRGERRLGEGRRLEKIHSQDYEDGEANFSCSETHRRRPEDEEQRERQRREEEFQNRYRSDPNLARYPVKPQKEEQEMRMHAKVSKVRHERRHSDLAINEVGLGPGEGGGGGGSAGEVPENRLARRGGGGEGDRKALLENHRAYSVDRTVGGGGGPPTAGGGLRSGPQPGVQAPPDWGPNKGRLEPGTTRTPRDKGGDNLLRKDSQSSDQSESLRPPPPRSYKSKRGVNKRQMSISSSEEEGGSTPEYTSCEDVDMESVSEKGDWDCHPLDPTVWHHPVTWQPSKEGDHLIGRITLSKRSAMPREAGSLLGLKVVGGKMTETGRLGAFITKVKKGSLADVVGHLRAGDEVLQWNGKSLPGATKKEVYNIILESKAEPQVEIVVSRPIGDIPRIPESPHPPLESTGSSSFESPKMDRPSISVMSPTSPGTLRDLPLVLPGQLSVKLWYDKVGHQLIVNVLQAIDLPPRPDGRPRNPYVKMYFLPDRSDKSKRRTKTVKKSAEPKWNQTFIYSHVHRRDFRERMLEITVWDQPRVQEEESEFLGEILIELETALLDDIPHWYKLQTHDVSSIPLPQPSPYLPRRHVHGDSPSKKLQRSHRIIDTEFDDGLMVVTKGAERNSRERERGSTLAVPEQQRPVQHRSRSVSPHREDSCRARSRPAHVPMQRSLDEIHQNRHHSHSPSRYHDSHLEHQRSGDSDYEYSEDRAHPHGSPSPPTGTPSSGRRGRQLPQLPAKSSSIEQALAVEERARLPRAQLQMKVHSYRPSASHDPETDLKTKREMYAELRRSSDNMSARSSDSDMSDVSALSRASSASRLSSTSYMSIQSERPGGRLSRQMRSSMGRSMLKSSSVSGEIYTQERTDGSQSDTALGTVGGGSKKRRSSLSARVVAIVGNRRSRSTSQISGPEGKSKKEKGAPIQRSTETGMAVELTRNMSRQPSRESNNGSMNSYNSEGNLIFSGVNVGASSQFSDFLDGLGPAQLVGRQTLATPAIGDIQIGMMEKKGQLEVEVIRARGLVQKPGSKSLPAPYVKVYLLNNGAYVAKKKTKIARKTLDPLYQQALLFEESPQGKVLQVIVWGDYGRMDHKSFMGVAQILLEELDLSSTVIGWYKLFPPSSLVDPTLASLTRRASQSSLDSSSGPPGVRS</sequence>
<dbReference type="PROSITE" id="PS50916">
    <property type="entry name" value="RABBD"/>
    <property type="match status" value="1"/>
</dbReference>
<gene>
    <name evidence="16" type="primary">RIMS1</name>
</gene>
<feature type="compositionally biased region" description="Basic residues" evidence="11">
    <location>
        <begin position="356"/>
        <end position="366"/>
    </location>
</feature>
<dbReference type="GO" id="GO:0042391">
    <property type="term" value="P:regulation of membrane potential"/>
    <property type="evidence" value="ECO:0007669"/>
    <property type="project" value="TreeGrafter"/>
</dbReference>
<dbReference type="InterPro" id="IPR011011">
    <property type="entry name" value="Znf_FYVE_PHD"/>
</dbReference>
<dbReference type="Pfam" id="PF00595">
    <property type="entry name" value="PDZ"/>
    <property type="match status" value="1"/>
</dbReference>
<dbReference type="Gene3D" id="3.30.40.10">
    <property type="entry name" value="Zinc/RING finger domain, C3HC4 (zinc finger)"/>
    <property type="match status" value="1"/>
</dbReference>
<dbReference type="InterPro" id="IPR010911">
    <property type="entry name" value="Rab_BD"/>
</dbReference>
<evidence type="ECO:0000313" key="16">
    <source>
        <dbReference type="Ensembl" id="ENSLCAP00010020453.1"/>
    </source>
</evidence>
<feature type="compositionally biased region" description="Basic and acidic residues" evidence="11">
    <location>
        <begin position="269"/>
        <end position="296"/>
    </location>
</feature>
<dbReference type="CDD" id="cd04031">
    <property type="entry name" value="C2A_RIM1alpha"/>
    <property type="match status" value="1"/>
</dbReference>
<feature type="compositionally biased region" description="Polar residues" evidence="11">
    <location>
        <begin position="1205"/>
        <end position="1221"/>
    </location>
</feature>
<feature type="domain" description="C2" evidence="12">
    <location>
        <begin position="712"/>
        <end position="835"/>
    </location>
</feature>
<feature type="compositionally biased region" description="Basic and acidic residues" evidence="11">
    <location>
        <begin position="466"/>
        <end position="481"/>
    </location>
</feature>
<dbReference type="GeneTree" id="ENSGT00940000155134"/>
<evidence type="ECO:0000313" key="17">
    <source>
        <dbReference type="Proteomes" id="UP000314980"/>
    </source>
</evidence>
<comment type="subcellular location">
    <subcellularLocation>
        <location evidence="8">Synapse</location>
    </subcellularLocation>
</comment>
<dbReference type="GO" id="GO:0048167">
    <property type="term" value="P:regulation of synaptic plasticity"/>
    <property type="evidence" value="ECO:0007669"/>
    <property type="project" value="TreeGrafter"/>
</dbReference>
<feature type="compositionally biased region" description="Gly residues" evidence="11">
    <location>
        <begin position="378"/>
        <end position="390"/>
    </location>
</feature>
<dbReference type="GO" id="GO:0006886">
    <property type="term" value="P:intracellular protein transport"/>
    <property type="evidence" value="ECO:0007669"/>
    <property type="project" value="InterPro"/>
</dbReference>
<dbReference type="InterPro" id="IPR001478">
    <property type="entry name" value="PDZ"/>
</dbReference>
<keyword evidence="6" id="KW-0862">Zinc</keyword>
<evidence type="ECO:0000259" key="13">
    <source>
        <dbReference type="PROSITE" id="PS50106"/>
    </source>
</evidence>
<dbReference type="GO" id="GO:0008270">
    <property type="term" value="F:zinc ion binding"/>
    <property type="evidence" value="ECO:0007669"/>
    <property type="project" value="UniProtKB-KW"/>
</dbReference>
<dbReference type="GO" id="GO:0031267">
    <property type="term" value="F:small GTPase binding"/>
    <property type="evidence" value="ECO:0007669"/>
    <property type="project" value="InterPro"/>
</dbReference>
<evidence type="ECO:0000256" key="2">
    <source>
        <dbReference type="ARBA" id="ARBA00022723"/>
    </source>
</evidence>
<keyword evidence="17" id="KW-1185">Reference proteome</keyword>
<evidence type="ECO:0000256" key="8">
    <source>
        <dbReference type="ARBA" id="ARBA00034103"/>
    </source>
</evidence>
<dbReference type="FunFam" id="2.60.40.150:FF:000001">
    <property type="entry name" value="Regulating synaptic membrane exocytosis 3, isoform CRA_a"/>
    <property type="match status" value="1"/>
</dbReference>
<feature type="compositionally biased region" description="Low complexity" evidence="11">
    <location>
        <begin position="1075"/>
        <end position="1091"/>
    </location>
</feature>
<evidence type="ECO:0000256" key="1">
    <source>
        <dbReference type="ARBA" id="ARBA00022553"/>
    </source>
</evidence>
<feature type="compositionally biased region" description="Basic and acidic residues" evidence="11">
    <location>
        <begin position="957"/>
        <end position="981"/>
    </location>
</feature>
<evidence type="ECO:0000256" key="11">
    <source>
        <dbReference type="SAM" id="MobiDB-lite"/>
    </source>
</evidence>
<evidence type="ECO:0000259" key="14">
    <source>
        <dbReference type="PROSITE" id="PS50178"/>
    </source>
</evidence>
<evidence type="ECO:0000256" key="10">
    <source>
        <dbReference type="SAM" id="Coils"/>
    </source>
</evidence>
<keyword evidence="3" id="KW-0677">Repeat</keyword>
<feature type="compositionally biased region" description="Pro residues" evidence="11">
    <location>
        <begin position="10"/>
        <end position="21"/>
    </location>
</feature>
<feature type="domain" description="PDZ" evidence="13">
    <location>
        <begin position="568"/>
        <end position="660"/>
    </location>
</feature>
<dbReference type="PANTHER" id="PTHR12157">
    <property type="entry name" value="REGULATING SYNAPTIC MEMBRANE EXOCYTOSIS PROTEIN"/>
    <property type="match status" value="1"/>
</dbReference>
<evidence type="ECO:0000256" key="7">
    <source>
        <dbReference type="ARBA" id="ARBA00023018"/>
    </source>
</evidence>
<dbReference type="PANTHER" id="PTHR12157:SF18">
    <property type="entry name" value="REGULATING SYNAPTIC MEMBRANE EXOCYTOSIS PROTEIN 1"/>
    <property type="match status" value="1"/>
</dbReference>
<dbReference type="Pfam" id="PF00168">
    <property type="entry name" value="C2"/>
    <property type="match status" value="2"/>
</dbReference>
<evidence type="ECO:0000259" key="12">
    <source>
        <dbReference type="PROSITE" id="PS50004"/>
    </source>
</evidence>
<feature type="domain" description="C2" evidence="12">
    <location>
        <begin position="1264"/>
        <end position="1382"/>
    </location>
</feature>
<dbReference type="GO" id="GO:0050806">
    <property type="term" value="P:positive regulation of synaptic transmission"/>
    <property type="evidence" value="ECO:0007669"/>
    <property type="project" value="TreeGrafter"/>
</dbReference>
<feature type="region of interest" description="Disordered" evidence="11">
    <location>
        <begin position="1"/>
        <end position="27"/>
    </location>
</feature>
<keyword evidence="5" id="KW-0221">Differentiation</keyword>
<feature type="region of interest" description="Disordered" evidence="11">
    <location>
        <begin position="1030"/>
        <end position="1049"/>
    </location>
</feature>
<dbReference type="CDD" id="cd06714">
    <property type="entry name" value="PDZ_RIM-like"/>
    <property type="match status" value="1"/>
</dbReference>
<dbReference type="Pfam" id="PF22601">
    <property type="entry name" value="RIM2a_ZnF"/>
    <property type="match status" value="1"/>
</dbReference>
<dbReference type="InterPro" id="IPR036034">
    <property type="entry name" value="PDZ_sf"/>
</dbReference>
<dbReference type="GO" id="GO:0030154">
    <property type="term" value="P:cell differentiation"/>
    <property type="evidence" value="ECO:0007669"/>
    <property type="project" value="UniProtKB-KW"/>
</dbReference>
<dbReference type="InterPro" id="IPR000008">
    <property type="entry name" value="C2_dom"/>
</dbReference>
<dbReference type="InterPro" id="IPR054386">
    <property type="entry name" value="RIM_Znf"/>
</dbReference>
<dbReference type="InterPro" id="IPR039032">
    <property type="entry name" value="Rim-like"/>
</dbReference>
<reference evidence="16" key="2">
    <citation type="submission" date="2025-08" db="UniProtKB">
        <authorList>
            <consortium name="Ensembl"/>
        </authorList>
    </citation>
    <scope>IDENTIFICATION</scope>
</reference>
<feature type="compositionally biased region" description="Basic and acidic residues" evidence="11">
    <location>
        <begin position="889"/>
        <end position="900"/>
    </location>
</feature>
<dbReference type="GO" id="GO:0048788">
    <property type="term" value="C:cytoskeleton of presynaptic active zone"/>
    <property type="evidence" value="ECO:0007669"/>
    <property type="project" value="TreeGrafter"/>
</dbReference>
<evidence type="ECO:0000256" key="4">
    <source>
        <dbReference type="ARBA" id="ARBA00022771"/>
    </source>
</evidence>
<dbReference type="Gene3D" id="2.30.42.10">
    <property type="match status" value="1"/>
</dbReference>
<feature type="region of interest" description="Disordered" evidence="11">
    <location>
        <begin position="1059"/>
        <end position="1221"/>
    </location>
</feature>
<dbReference type="InterPro" id="IPR017455">
    <property type="entry name" value="Znf_FYVE-rel"/>
</dbReference>
<dbReference type="SMART" id="SM00239">
    <property type="entry name" value="C2"/>
    <property type="match status" value="2"/>
</dbReference>
<feature type="compositionally biased region" description="Polar residues" evidence="11">
    <location>
        <begin position="192"/>
        <end position="209"/>
    </location>
</feature>
<protein>
    <submittedName>
        <fullName evidence="16">Regulating synaptic membrane exocytosis 1</fullName>
    </submittedName>
</protein>
<dbReference type="FunFam" id="2.60.40.150:FF:000003">
    <property type="entry name" value="Regulating synaptic membrane exocytosis protein 2"/>
    <property type="match status" value="1"/>
</dbReference>
<dbReference type="GO" id="GO:0042734">
    <property type="term" value="C:presynaptic membrane"/>
    <property type="evidence" value="ECO:0007669"/>
    <property type="project" value="TreeGrafter"/>
</dbReference>
<feature type="compositionally biased region" description="Basic and acidic residues" evidence="11">
    <location>
        <begin position="406"/>
        <end position="420"/>
    </location>
</feature>
<dbReference type="SUPFAM" id="SSF57903">
    <property type="entry name" value="FYVE/PHD zinc finger"/>
    <property type="match status" value="1"/>
</dbReference>
<feature type="domain" description="FYVE-type" evidence="14">
    <location>
        <begin position="84"/>
        <end position="151"/>
    </location>
</feature>
<dbReference type="Ensembl" id="ENSLCAT00010020906.1">
    <property type="protein sequence ID" value="ENSLCAP00010020453.1"/>
    <property type="gene ID" value="ENSLCAG00010008990.1"/>
</dbReference>
<evidence type="ECO:0000259" key="15">
    <source>
        <dbReference type="PROSITE" id="PS50916"/>
    </source>
</evidence>
<feature type="region of interest" description="Disordered" evidence="11">
    <location>
        <begin position="158"/>
        <end position="525"/>
    </location>
</feature>
<feature type="compositionally biased region" description="Basic and acidic residues" evidence="11">
    <location>
        <begin position="313"/>
        <end position="335"/>
    </location>
</feature>
<dbReference type="FunFam" id="2.30.42.10:FF:000003">
    <property type="entry name" value="Regulating synaptic membrane exocytosis protein 1, putative"/>
    <property type="match status" value="1"/>
</dbReference>
<evidence type="ECO:0000256" key="3">
    <source>
        <dbReference type="ARBA" id="ARBA00022737"/>
    </source>
</evidence>
<feature type="region of interest" description="Disordered" evidence="11">
    <location>
        <begin position="847"/>
        <end position="872"/>
    </location>
</feature>
<accession>A0A4W6D6L1</accession>
<feature type="coiled-coil region" evidence="10">
    <location>
        <begin position="41"/>
        <end position="75"/>
    </location>
</feature>
<reference evidence="17" key="1">
    <citation type="submission" date="2015-09" db="EMBL/GenBank/DDBJ databases">
        <authorList>
            <person name="Sai Rama Sridatta P."/>
        </authorList>
    </citation>
    <scope>NUCLEOTIDE SEQUENCE [LARGE SCALE GENOMIC DNA]</scope>
</reference>
<dbReference type="FunFam" id="3.30.40.10:FF:000044">
    <property type="entry name" value="Regulating synaptic membrane exocytosis protein 2"/>
    <property type="match status" value="1"/>
</dbReference>
<feature type="region of interest" description="Disordered" evidence="11">
    <location>
        <begin position="665"/>
        <end position="700"/>
    </location>
</feature>
<feature type="compositionally biased region" description="Gly residues" evidence="11">
    <location>
        <begin position="425"/>
        <end position="439"/>
    </location>
</feature>
<dbReference type="InterPro" id="IPR035892">
    <property type="entry name" value="C2_domain_sf"/>
</dbReference>
<dbReference type="PROSITE" id="PS50178">
    <property type="entry name" value="ZF_FYVE"/>
    <property type="match status" value="1"/>
</dbReference>
<keyword evidence="1" id="KW-0597">Phosphoprotein</keyword>
<reference evidence="16" key="3">
    <citation type="submission" date="2025-09" db="UniProtKB">
        <authorList>
            <consortium name="Ensembl"/>
        </authorList>
    </citation>
    <scope>IDENTIFICATION</scope>
</reference>
<dbReference type="InterPro" id="IPR013083">
    <property type="entry name" value="Znf_RING/FYVE/PHD"/>
</dbReference>
<dbReference type="CDD" id="cd04028">
    <property type="entry name" value="C2B_RIM1alpha"/>
    <property type="match status" value="1"/>
</dbReference>
<proteinExistence type="predicted"/>
<dbReference type="SUPFAM" id="SSF49562">
    <property type="entry name" value="C2 domain (Calcium/lipid-binding domain, CaLB)"/>
    <property type="match status" value="2"/>
</dbReference>
<evidence type="ECO:0000256" key="5">
    <source>
        <dbReference type="ARBA" id="ARBA00022782"/>
    </source>
</evidence>
<dbReference type="PROSITE" id="PS50106">
    <property type="entry name" value="PDZ"/>
    <property type="match status" value="1"/>
</dbReference>
<dbReference type="Gene3D" id="2.60.40.150">
    <property type="entry name" value="C2 domain"/>
    <property type="match status" value="2"/>
</dbReference>
<dbReference type="SMART" id="SM00228">
    <property type="entry name" value="PDZ"/>
    <property type="match status" value="1"/>
</dbReference>
<keyword evidence="4 9" id="KW-0863">Zinc-finger</keyword>
<feature type="compositionally biased region" description="Low complexity" evidence="11">
    <location>
        <begin position="1104"/>
        <end position="1126"/>
    </location>
</feature>
<organism evidence="16 17">
    <name type="scientific">Lates calcarifer</name>
    <name type="common">Barramundi</name>
    <name type="synonym">Holocentrus calcarifer</name>
    <dbReference type="NCBI Taxonomy" id="8187"/>
    <lineage>
        <taxon>Eukaryota</taxon>
        <taxon>Metazoa</taxon>
        <taxon>Chordata</taxon>
        <taxon>Craniata</taxon>
        <taxon>Vertebrata</taxon>
        <taxon>Euteleostomi</taxon>
        <taxon>Actinopterygii</taxon>
        <taxon>Neopterygii</taxon>
        <taxon>Teleostei</taxon>
        <taxon>Neoteleostei</taxon>
        <taxon>Acanthomorphata</taxon>
        <taxon>Carangaria</taxon>
        <taxon>Carangaria incertae sedis</taxon>
        <taxon>Centropomidae</taxon>
        <taxon>Lates</taxon>
    </lineage>
</organism>
<dbReference type="SUPFAM" id="SSF50156">
    <property type="entry name" value="PDZ domain-like"/>
    <property type="match status" value="1"/>
</dbReference>
<name>A0A4W6D6L1_LATCA</name>
<feature type="region of interest" description="Disordered" evidence="11">
    <location>
        <begin position="886"/>
        <end position="1012"/>
    </location>
</feature>
<evidence type="ECO:0000256" key="6">
    <source>
        <dbReference type="ARBA" id="ARBA00022833"/>
    </source>
</evidence>
<keyword evidence="7" id="KW-0770">Synapse</keyword>
<dbReference type="PROSITE" id="PS50004">
    <property type="entry name" value="C2"/>
    <property type="match status" value="2"/>
</dbReference>
<dbReference type="GO" id="GO:0048791">
    <property type="term" value="P:calcium ion-regulated exocytosis of neurotransmitter"/>
    <property type="evidence" value="ECO:0007669"/>
    <property type="project" value="TreeGrafter"/>
</dbReference>
<keyword evidence="2" id="KW-0479">Metal-binding</keyword>